<evidence type="ECO:0000256" key="3">
    <source>
        <dbReference type="ARBA" id="ARBA00022741"/>
    </source>
</evidence>
<dbReference type="GO" id="GO:0005524">
    <property type="term" value="F:ATP binding"/>
    <property type="evidence" value="ECO:0007669"/>
    <property type="project" value="UniProtKB-KW"/>
</dbReference>
<dbReference type="InterPro" id="IPR042099">
    <property type="entry name" value="ANL_N_sf"/>
</dbReference>
<evidence type="ECO:0000259" key="6">
    <source>
        <dbReference type="Pfam" id="PF13193"/>
    </source>
</evidence>
<dbReference type="EMBL" id="CP144914">
    <property type="protein sequence ID" value="WWD80425.1"/>
    <property type="molecule type" value="Genomic_DNA"/>
</dbReference>
<accession>A0A5C7F424</accession>
<dbReference type="GO" id="GO:0015645">
    <property type="term" value="F:fatty acid ligase activity"/>
    <property type="evidence" value="ECO:0007669"/>
    <property type="project" value="TreeGrafter"/>
</dbReference>
<dbReference type="GO" id="GO:0016405">
    <property type="term" value="F:CoA-ligase activity"/>
    <property type="evidence" value="ECO:0007669"/>
    <property type="project" value="UniProtKB-ARBA"/>
</dbReference>
<keyword evidence="4" id="KW-0067">ATP-binding</keyword>
<dbReference type="InterPro" id="IPR045851">
    <property type="entry name" value="AMP-bd_C_sf"/>
</dbReference>
<dbReference type="Proteomes" id="UP000321816">
    <property type="component" value="Chromosome"/>
</dbReference>
<comment type="similarity">
    <text evidence="1">Belongs to the ATP-dependent AMP-binding enzyme family.</text>
</comment>
<dbReference type="Gene3D" id="3.30.300.30">
    <property type="match status" value="1"/>
</dbReference>
<reference evidence="7 8" key="1">
    <citation type="submission" date="2024-01" db="EMBL/GenBank/DDBJ databases">
        <title>Complete Genome Sequence of Alkalicoccus halolimnae BZ-SZ-XJ29T, a Moderately Halophilic Bacterium Isolated from a Salt Lake.</title>
        <authorList>
            <person name="Zhao B."/>
        </authorList>
    </citation>
    <scope>NUCLEOTIDE SEQUENCE [LARGE SCALE GENOMIC DNA]</scope>
    <source>
        <strain evidence="7 8">BZ-SZ-XJ29</strain>
    </source>
</reference>
<dbReference type="GO" id="GO:0006633">
    <property type="term" value="P:fatty acid biosynthetic process"/>
    <property type="evidence" value="ECO:0007669"/>
    <property type="project" value="TreeGrafter"/>
</dbReference>
<dbReference type="Gene3D" id="3.40.50.12780">
    <property type="entry name" value="N-terminal domain of ligase-like"/>
    <property type="match status" value="1"/>
</dbReference>
<keyword evidence="2" id="KW-0436">Ligase</keyword>
<dbReference type="SUPFAM" id="SSF56801">
    <property type="entry name" value="Acetyl-CoA synthetase-like"/>
    <property type="match status" value="1"/>
</dbReference>
<dbReference type="InterPro" id="IPR000873">
    <property type="entry name" value="AMP-dep_synth/lig_dom"/>
</dbReference>
<sequence length="539" mass="59746">MSVNPENQINQWIEEYDRGDLSVAHVLCDRHDANKKALLYENEAGEKQTYTYGKLKELSEKFAGVLKTHGVKKGDRVAVLLPKGPELLISVLAIWRLGAVHVPLFTAFGPQAVSYRVGNSGAETIITDAGNREKLNTMEASSFRVITASSSTEKEVPSSDTPFWEALHEAEPVHENTEVTGDDLFIIIYTSGTTGHPKGVEVPVRALAAFQGYMQFGLDLRPDDVFWNVADPGWAYGLYYGMVGPMLLGQSFIMFNAKFSVEEAYRILKEYGVTNFAAAPTVYRTLRAAGMPEGIKEDLKVRVLSSAGEPLNPDVSTWAETHFGIPVYDHYGQTEQGMVVNNHHHPKLDRPVKAGSMGQSMPGFRAAIVDDNGTELPAGEEGQLAIDTKHSPVFWFRGYYRDEEKTRERFISGGRYYLTGDTASRDEDEYVYFSGRSDDIISSSGYRIGPFEVESALMGHEAVAESGVVGVPDEQRGEIVKAHVVLLPGFTESEELAKDLSQFVKGNLSAHEYPREIEFVEELPKTPSGKIQRFLLRNS</sequence>
<keyword evidence="3" id="KW-0547">Nucleotide-binding</keyword>
<dbReference type="Pfam" id="PF00501">
    <property type="entry name" value="AMP-binding"/>
    <property type="match status" value="1"/>
</dbReference>
<evidence type="ECO:0000313" key="8">
    <source>
        <dbReference type="Proteomes" id="UP000321816"/>
    </source>
</evidence>
<feature type="domain" description="AMP-binding enzyme C-terminal" evidence="6">
    <location>
        <begin position="452"/>
        <end position="530"/>
    </location>
</feature>
<dbReference type="InterPro" id="IPR051087">
    <property type="entry name" value="Mitochondrial_ACSM"/>
</dbReference>
<evidence type="ECO:0000256" key="4">
    <source>
        <dbReference type="ARBA" id="ARBA00022840"/>
    </source>
</evidence>
<keyword evidence="8" id="KW-1185">Reference proteome</keyword>
<dbReference type="PROSITE" id="PS00455">
    <property type="entry name" value="AMP_BINDING"/>
    <property type="match status" value="1"/>
</dbReference>
<evidence type="ECO:0000313" key="7">
    <source>
        <dbReference type="EMBL" id="WWD80425.1"/>
    </source>
</evidence>
<feature type="domain" description="AMP-dependent synthetase/ligase" evidence="5">
    <location>
        <begin position="33"/>
        <end position="400"/>
    </location>
</feature>
<name>A0A5C7F424_9BACI</name>
<dbReference type="PANTHER" id="PTHR43605:SF10">
    <property type="entry name" value="ACYL-COA SYNTHETASE MEDIUM CHAIN FAMILY MEMBER 3"/>
    <property type="match status" value="1"/>
</dbReference>
<dbReference type="RefSeq" id="WP_147803906.1">
    <property type="nucleotide sequence ID" value="NZ_CP144914.1"/>
</dbReference>
<gene>
    <name evidence="7" type="ORF">FTX54_002345</name>
</gene>
<protein>
    <submittedName>
        <fullName evidence="7">AMP-binding protein</fullName>
    </submittedName>
</protein>
<dbReference type="FunFam" id="3.30.300.30:FF:000005">
    <property type="entry name" value="Acyl-coenzyme A synthetase ACSM5, mitochondrial"/>
    <property type="match status" value="1"/>
</dbReference>
<organism evidence="7 8">
    <name type="scientific">Alkalicoccus halolimnae</name>
    <dbReference type="NCBI Taxonomy" id="1667239"/>
    <lineage>
        <taxon>Bacteria</taxon>
        <taxon>Bacillati</taxon>
        <taxon>Bacillota</taxon>
        <taxon>Bacilli</taxon>
        <taxon>Bacillales</taxon>
        <taxon>Bacillaceae</taxon>
        <taxon>Alkalicoccus</taxon>
    </lineage>
</organism>
<dbReference type="AlphaFoldDB" id="A0A5C7F424"/>
<evidence type="ECO:0000256" key="1">
    <source>
        <dbReference type="ARBA" id="ARBA00006432"/>
    </source>
</evidence>
<dbReference type="GO" id="GO:0004321">
    <property type="term" value="F:fatty-acyl-CoA synthase activity"/>
    <property type="evidence" value="ECO:0007669"/>
    <property type="project" value="TreeGrafter"/>
</dbReference>
<evidence type="ECO:0000259" key="5">
    <source>
        <dbReference type="Pfam" id="PF00501"/>
    </source>
</evidence>
<dbReference type="PANTHER" id="PTHR43605">
    <property type="entry name" value="ACYL-COENZYME A SYNTHETASE"/>
    <property type="match status" value="1"/>
</dbReference>
<dbReference type="InterPro" id="IPR020845">
    <property type="entry name" value="AMP-binding_CS"/>
</dbReference>
<evidence type="ECO:0000256" key="2">
    <source>
        <dbReference type="ARBA" id="ARBA00022598"/>
    </source>
</evidence>
<dbReference type="InterPro" id="IPR025110">
    <property type="entry name" value="AMP-bd_C"/>
</dbReference>
<proteinExistence type="inferred from homology"/>
<dbReference type="GO" id="GO:0006637">
    <property type="term" value="P:acyl-CoA metabolic process"/>
    <property type="evidence" value="ECO:0007669"/>
    <property type="project" value="TreeGrafter"/>
</dbReference>
<dbReference type="OrthoDB" id="9778383at2"/>
<dbReference type="KEGG" id="ahal:FTX54_002345"/>
<dbReference type="Pfam" id="PF13193">
    <property type="entry name" value="AMP-binding_C"/>
    <property type="match status" value="1"/>
</dbReference>